<dbReference type="AlphaFoldDB" id="A0A5D3EH54"/>
<protein>
    <submittedName>
        <fullName evidence="2">Uncharacterized protein</fullName>
    </submittedName>
</protein>
<name>A0A5D3EH54_9BACE</name>
<reference evidence="2 3" key="1">
    <citation type="submission" date="2019-07" db="EMBL/GenBank/DDBJ databases">
        <title>Draft Genome Sequences of Bacteroides pyogenes Strains Isolated from the Uterus Holstein Dairy Cows with Metritis.</title>
        <authorList>
            <person name="Cunha F."/>
            <person name="Galvao K.N."/>
            <person name="Jeon S.J."/>
            <person name="Jeong K.C."/>
        </authorList>
    </citation>
    <scope>NUCLEOTIDE SEQUENCE [LARGE SCALE GENOMIC DNA]</scope>
    <source>
        <strain evidence="2 3">KG-31</strain>
    </source>
</reference>
<keyword evidence="1" id="KW-0175">Coiled coil</keyword>
<feature type="coiled-coil region" evidence="1">
    <location>
        <begin position="163"/>
        <end position="197"/>
    </location>
</feature>
<dbReference type="Proteomes" id="UP000324383">
    <property type="component" value="Unassembled WGS sequence"/>
</dbReference>
<keyword evidence="3" id="KW-1185">Reference proteome</keyword>
<dbReference type="RefSeq" id="WP_148730074.1">
    <property type="nucleotide sequence ID" value="NZ_VKLW01000001.1"/>
</dbReference>
<evidence type="ECO:0000313" key="3">
    <source>
        <dbReference type="Proteomes" id="UP000324383"/>
    </source>
</evidence>
<gene>
    <name evidence="2" type="ORF">FNJ60_00285</name>
</gene>
<comment type="caution">
    <text evidence="2">The sequence shown here is derived from an EMBL/GenBank/DDBJ whole genome shotgun (WGS) entry which is preliminary data.</text>
</comment>
<proteinExistence type="predicted"/>
<sequence>MSKNKIEFSIIDDKIRVVTPYNRRFIDKARNFRGEWKDGAWWFDDSIIDYVRDTMMEIFGTTGDTEYKECDLLVENYSDSQLCAPVVLFGRVIAQASGRGSGAKLGSSIIFLSGEYRSGGSLKNWQTVVSNATFIIKDFPEHSLSADAEVKKAIEDGWCKVQHREKKRRIEDIMSDIEKCREALSNLEKELEDAKRP</sequence>
<evidence type="ECO:0000313" key="2">
    <source>
        <dbReference type="EMBL" id="TYK35587.1"/>
    </source>
</evidence>
<evidence type="ECO:0000256" key="1">
    <source>
        <dbReference type="SAM" id="Coils"/>
    </source>
</evidence>
<accession>A0A5D3EH54</accession>
<dbReference type="EMBL" id="VKLW01000001">
    <property type="protein sequence ID" value="TYK35587.1"/>
    <property type="molecule type" value="Genomic_DNA"/>
</dbReference>
<organism evidence="2 3">
    <name type="scientific">Bacteroides pyogenes</name>
    <dbReference type="NCBI Taxonomy" id="310300"/>
    <lineage>
        <taxon>Bacteria</taxon>
        <taxon>Pseudomonadati</taxon>
        <taxon>Bacteroidota</taxon>
        <taxon>Bacteroidia</taxon>
        <taxon>Bacteroidales</taxon>
        <taxon>Bacteroidaceae</taxon>
        <taxon>Bacteroides</taxon>
    </lineage>
</organism>